<evidence type="ECO:0000256" key="8">
    <source>
        <dbReference type="SAM" id="MobiDB-lite"/>
    </source>
</evidence>
<dbReference type="GO" id="GO:0009734">
    <property type="term" value="P:auxin-activated signaling pathway"/>
    <property type="evidence" value="ECO:0007669"/>
    <property type="project" value="UniProtKB-KW"/>
</dbReference>
<evidence type="ECO:0000256" key="1">
    <source>
        <dbReference type="ARBA" id="ARBA00002281"/>
    </source>
</evidence>
<dbReference type="EMBL" id="PNBA02000015">
    <property type="protein sequence ID" value="KAG6397956.1"/>
    <property type="molecule type" value="Genomic_DNA"/>
</dbReference>
<keyword evidence="4" id="KW-0813">Transport</keyword>
<evidence type="ECO:0000313" key="9">
    <source>
        <dbReference type="EMBL" id="KAG6397956.1"/>
    </source>
</evidence>
<accession>A0A8X8WNF6</accession>
<dbReference type="InterPro" id="IPR039621">
    <property type="entry name" value="BG1-like"/>
</dbReference>
<evidence type="ECO:0000256" key="4">
    <source>
        <dbReference type="ARBA" id="ARBA00022448"/>
    </source>
</evidence>
<evidence type="ECO:0008006" key="11">
    <source>
        <dbReference type="Google" id="ProtNLM"/>
    </source>
</evidence>
<comment type="caution">
    <text evidence="9">The sequence shown here is derived from an EMBL/GenBank/DDBJ whole genome shotgun (WGS) entry which is preliminary data.</text>
</comment>
<dbReference type="GO" id="GO:0005886">
    <property type="term" value="C:plasma membrane"/>
    <property type="evidence" value="ECO:0007669"/>
    <property type="project" value="UniProtKB-SubCell"/>
</dbReference>
<dbReference type="AlphaFoldDB" id="A0A8X8WNF6"/>
<name>A0A8X8WNF6_SALSN</name>
<feature type="compositionally biased region" description="Basic and acidic residues" evidence="8">
    <location>
        <begin position="151"/>
        <end position="168"/>
    </location>
</feature>
<comment type="similarity">
    <text evidence="3">Belongs to the BIG GRAIN 1 (BG1) plant protein family.</text>
</comment>
<feature type="region of interest" description="Disordered" evidence="8">
    <location>
        <begin position="234"/>
        <end position="259"/>
    </location>
</feature>
<evidence type="ECO:0000256" key="3">
    <source>
        <dbReference type="ARBA" id="ARBA00010067"/>
    </source>
</evidence>
<gene>
    <name evidence="9" type="ORF">SASPL_139406</name>
</gene>
<sequence>MVERCGYGRESEISHFTSSNSSFSSSLLDAIYRSIDQGDEQMAIYGGGMRKKSFGGVEGANVRRGVFERDEEMESFQRACMIEKWVEKKVIEKSVGRRRSVADFQVKKLRKDRESSSWSSSDSSSGGAGVFFSSSEAESFQVQRPKPIRTGLEKEKIAANRRESEQKPKIEGGFSKTKLRALKIYGDLKKVKQPISPGGKLAGFLNSLFPGGKGKIGDESPILKSTTASTCSSASSLSRSCLSKTPSSRGNHSSAGAKRSVRFSPVSVIVDSEINNKKQTSSNRDAARNQNQSSKNSIRSAINEELMAHVMDQNRRVEDVARDLLRNYQRQNQQPQAKHEVFDRDFDDDEDDDAASCASSDLFELDNLSAIGMKMYREELPVYETTRLDSAGNGLIY</sequence>
<reference evidence="9" key="2">
    <citation type="submission" date="2020-08" db="EMBL/GenBank/DDBJ databases">
        <title>Plant Genome Project.</title>
        <authorList>
            <person name="Zhang R.-G."/>
        </authorList>
    </citation>
    <scope>NUCLEOTIDE SEQUENCE</scope>
    <source>
        <strain evidence="9">Huo1</strain>
        <tissue evidence="9">Leaf</tissue>
    </source>
</reference>
<organism evidence="9">
    <name type="scientific">Salvia splendens</name>
    <name type="common">Scarlet sage</name>
    <dbReference type="NCBI Taxonomy" id="180675"/>
    <lineage>
        <taxon>Eukaryota</taxon>
        <taxon>Viridiplantae</taxon>
        <taxon>Streptophyta</taxon>
        <taxon>Embryophyta</taxon>
        <taxon>Tracheophyta</taxon>
        <taxon>Spermatophyta</taxon>
        <taxon>Magnoliopsida</taxon>
        <taxon>eudicotyledons</taxon>
        <taxon>Gunneridae</taxon>
        <taxon>Pentapetalae</taxon>
        <taxon>asterids</taxon>
        <taxon>lamiids</taxon>
        <taxon>Lamiales</taxon>
        <taxon>Lamiaceae</taxon>
        <taxon>Nepetoideae</taxon>
        <taxon>Mentheae</taxon>
        <taxon>Salviinae</taxon>
        <taxon>Salvia</taxon>
        <taxon>Salvia subgen. Calosphace</taxon>
        <taxon>core Calosphace</taxon>
    </lineage>
</organism>
<feature type="region of interest" description="Disordered" evidence="8">
    <location>
        <begin position="136"/>
        <end position="168"/>
    </location>
</feature>
<keyword evidence="7" id="KW-0927">Auxin signaling pathway</keyword>
<comment type="function">
    <text evidence="1">Involved in auxin transport. Regulator of the auxin signaling pathway.</text>
</comment>
<dbReference type="PANTHER" id="PTHR33541:SF28">
    <property type="entry name" value="PROTEIN BIG GRAIN 1-LIKE A"/>
    <property type="match status" value="1"/>
</dbReference>
<feature type="compositionally biased region" description="Polar residues" evidence="8">
    <location>
        <begin position="277"/>
        <end position="297"/>
    </location>
</feature>
<comment type="subcellular location">
    <subcellularLocation>
        <location evidence="2">Cell membrane</location>
    </subcellularLocation>
</comment>
<evidence type="ECO:0000256" key="6">
    <source>
        <dbReference type="ARBA" id="ARBA00023136"/>
    </source>
</evidence>
<protein>
    <recommendedName>
        <fullName evidence="11">Protein BIG GRAIN 1-like B</fullName>
    </recommendedName>
</protein>
<proteinExistence type="inferred from homology"/>
<keyword evidence="10" id="KW-1185">Reference proteome</keyword>
<evidence type="ECO:0000256" key="7">
    <source>
        <dbReference type="ARBA" id="ARBA00023294"/>
    </source>
</evidence>
<dbReference type="OrthoDB" id="680041at2759"/>
<evidence type="ECO:0000256" key="2">
    <source>
        <dbReference type="ARBA" id="ARBA00004236"/>
    </source>
</evidence>
<dbReference type="Proteomes" id="UP000298416">
    <property type="component" value="Unassembled WGS sequence"/>
</dbReference>
<feature type="region of interest" description="Disordered" evidence="8">
    <location>
        <begin position="272"/>
        <end position="297"/>
    </location>
</feature>
<dbReference type="PANTHER" id="PTHR33541">
    <property type="entry name" value="PROTEIN BIG GRAIN 1-LIKE A-RELATED"/>
    <property type="match status" value="1"/>
</dbReference>
<feature type="compositionally biased region" description="Low complexity" evidence="8">
    <location>
        <begin position="234"/>
        <end position="249"/>
    </location>
</feature>
<reference evidence="9" key="1">
    <citation type="submission" date="2018-01" db="EMBL/GenBank/DDBJ databases">
        <authorList>
            <person name="Mao J.F."/>
        </authorList>
    </citation>
    <scope>NUCLEOTIDE SEQUENCE</scope>
    <source>
        <strain evidence="9">Huo1</strain>
        <tissue evidence="9">Leaf</tissue>
    </source>
</reference>
<keyword evidence="6" id="KW-0472">Membrane</keyword>
<keyword evidence="5" id="KW-1003">Cell membrane</keyword>
<evidence type="ECO:0000256" key="5">
    <source>
        <dbReference type="ARBA" id="ARBA00022475"/>
    </source>
</evidence>
<evidence type="ECO:0000313" key="10">
    <source>
        <dbReference type="Proteomes" id="UP000298416"/>
    </source>
</evidence>